<reference evidence="1" key="1">
    <citation type="submission" date="2023-05" db="EMBL/GenBank/DDBJ databases">
        <authorList>
            <consortium name="ELIXIR-Norway"/>
        </authorList>
    </citation>
    <scope>NUCLEOTIDE SEQUENCE</scope>
</reference>
<dbReference type="Proteomes" id="UP001162501">
    <property type="component" value="Chromosome 31"/>
</dbReference>
<sequence>MVTAEQRGFSTAPALRCPLSPSRLCCRGSECLPGRPGPPAARASVWSRQAGSSCKPGLQHGTVHDSLDCAHLLLWLEGSVSGTPGQEQFRVRGAPSAGLAESPGTLRGRENGRKPLCGLRGECAPPAHRGRREWAGVAQSPPSCEGVRAAVHGLETLG</sequence>
<evidence type="ECO:0000313" key="1">
    <source>
        <dbReference type="EMBL" id="CAN0474970.1"/>
    </source>
</evidence>
<protein>
    <submittedName>
        <fullName evidence="1">Uncharacterized protein</fullName>
    </submittedName>
</protein>
<reference evidence="1" key="2">
    <citation type="submission" date="2025-03" db="EMBL/GenBank/DDBJ databases">
        <authorList>
            <consortium name="ELIXIR-Norway"/>
            <consortium name="Elixir Norway"/>
        </authorList>
    </citation>
    <scope>NUCLEOTIDE SEQUENCE</scope>
</reference>
<name>A0AC59ZP32_RANTA</name>
<proteinExistence type="predicted"/>
<dbReference type="EMBL" id="OX596115">
    <property type="protein sequence ID" value="CAN0474970.1"/>
    <property type="molecule type" value="Genomic_DNA"/>
</dbReference>
<accession>A0AC59ZP32</accession>
<feature type="non-terminal residue" evidence="1">
    <location>
        <position position="158"/>
    </location>
</feature>
<gene>
    <name evidence="1" type="ORF">MRATA1EN22A_LOCUS20753</name>
</gene>
<organism evidence="1 2">
    <name type="scientific">Rangifer tarandus platyrhynchus</name>
    <name type="common">Svalbard reindeer</name>
    <dbReference type="NCBI Taxonomy" id="3082113"/>
    <lineage>
        <taxon>Eukaryota</taxon>
        <taxon>Metazoa</taxon>
        <taxon>Chordata</taxon>
        <taxon>Craniata</taxon>
        <taxon>Vertebrata</taxon>
        <taxon>Euteleostomi</taxon>
        <taxon>Mammalia</taxon>
        <taxon>Eutheria</taxon>
        <taxon>Laurasiatheria</taxon>
        <taxon>Artiodactyla</taxon>
        <taxon>Ruminantia</taxon>
        <taxon>Pecora</taxon>
        <taxon>Cervidae</taxon>
        <taxon>Odocoileinae</taxon>
        <taxon>Rangifer</taxon>
    </lineage>
</organism>
<evidence type="ECO:0000313" key="2">
    <source>
        <dbReference type="Proteomes" id="UP001162501"/>
    </source>
</evidence>